<evidence type="ECO:0000313" key="1">
    <source>
        <dbReference type="EMBL" id="OEG74824.1"/>
    </source>
</evidence>
<dbReference type="OrthoDB" id="6262748at2"/>
<reference evidence="1 2" key="1">
    <citation type="submission" date="2016-07" db="EMBL/GenBank/DDBJ databases">
        <title>Whole-genome of two Shewanella species isolated from a digestive organ of sea cucumber Apostichopus japonicus Selenka 1867.</title>
        <authorList>
            <person name="Hong H.-H."/>
            <person name="Choi H."/>
            <person name="Cheon S."/>
            <person name="Oh J.-S."/>
            <person name="Lee H.-G."/>
            <person name="Park C."/>
        </authorList>
    </citation>
    <scope>NUCLEOTIDE SEQUENCE [LARGE SCALE GENOMIC DNA]</scope>
    <source>
        <strain evidence="1 2">CSB03KR</strain>
    </source>
</reference>
<dbReference type="STRING" id="23.BEL05_01865"/>
<accession>A0A1E5IWC5</accession>
<comment type="caution">
    <text evidence="1">The sequence shown here is derived from an EMBL/GenBank/DDBJ whole genome shotgun (WGS) entry which is preliminary data.</text>
</comment>
<dbReference type="RefSeq" id="WP_028763663.1">
    <property type="nucleotide sequence ID" value="NZ_BPEU01000018.1"/>
</dbReference>
<organism evidence="1 2">
    <name type="scientific">Shewanella colwelliana</name>
    <name type="common">Alteromonas colwelliana</name>
    <dbReference type="NCBI Taxonomy" id="23"/>
    <lineage>
        <taxon>Bacteria</taxon>
        <taxon>Pseudomonadati</taxon>
        <taxon>Pseudomonadota</taxon>
        <taxon>Gammaproteobacteria</taxon>
        <taxon>Alteromonadales</taxon>
        <taxon>Shewanellaceae</taxon>
        <taxon>Shewanella</taxon>
    </lineage>
</organism>
<protein>
    <submittedName>
        <fullName evidence="1">Uncharacterized protein</fullName>
    </submittedName>
</protein>
<dbReference type="EMBL" id="MCBT01000015">
    <property type="protein sequence ID" value="OEG74824.1"/>
    <property type="molecule type" value="Genomic_DNA"/>
</dbReference>
<gene>
    <name evidence="1" type="ORF">BEL05_01865</name>
</gene>
<sequence>MTLIRSLGQQWTKATLAHRLNLSLLHSTNVQQLFAGATSLSTVTHSVAALVFTQGQPIWLPPMDNTSEQVLSSELTLHCLFEASRLLFVKELNQGQLTQSEHLILAIANQWSTELQERDSGNANSHLPADKVQNEQRDDDMLSDHSRQLCNLLKTINTQLEAARSQQRQANRNMGLNQSV</sequence>
<evidence type="ECO:0000313" key="2">
    <source>
        <dbReference type="Proteomes" id="UP000095230"/>
    </source>
</evidence>
<name>A0A1E5IWC5_SHECO</name>
<dbReference type="Proteomes" id="UP000095230">
    <property type="component" value="Unassembled WGS sequence"/>
</dbReference>
<dbReference type="AlphaFoldDB" id="A0A1E5IWC5"/>
<proteinExistence type="predicted"/>